<sequence>MYPLNLLYFPPKPVYDFEAPIDPTAQLRYRRVEWCISSCLRLLFSLLKPSPLLSSPFHLPLIPPYAGASMAENASGGGNQGFAVLTKKRAEGRDESDRKLNPTNNHLFCTETAGGIPGLLLTLAGIGARRNVDIPILKFKELQHKTYILVPSVVSSPGILVTSAPK</sequence>
<dbReference type="EMBL" id="OZ034820">
    <property type="protein sequence ID" value="CAL1400320.1"/>
    <property type="molecule type" value="Genomic_DNA"/>
</dbReference>
<dbReference type="Proteomes" id="UP001497516">
    <property type="component" value="Chromosome 7"/>
</dbReference>
<keyword evidence="2" id="KW-1185">Reference proteome</keyword>
<accession>A0AAV2FPP3</accession>
<organism evidence="1 2">
    <name type="scientific">Linum trigynum</name>
    <dbReference type="NCBI Taxonomy" id="586398"/>
    <lineage>
        <taxon>Eukaryota</taxon>
        <taxon>Viridiplantae</taxon>
        <taxon>Streptophyta</taxon>
        <taxon>Embryophyta</taxon>
        <taxon>Tracheophyta</taxon>
        <taxon>Spermatophyta</taxon>
        <taxon>Magnoliopsida</taxon>
        <taxon>eudicotyledons</taxon>
        <taxon>Gunneridae</taxon>
        <taxon>Pentapetalae</taxon>
        <taxon>rosids</taxon>
        <taxon>fabids</taxon>
        <taxon>Malpighiales</taxon>
        <taxon>Linaceae</taxon>
        <taxon>Linum</taxon>
    </lineage>
</organism>
<evidence type="ECO:0000313" key="2">
    <source>
        <dbReference type="Proteomes" id="UP001497516"/>
    </source>
</evidence>
<gene>
    <name evidence="1" type="ORF">LTRI10_LOCUS40456</name>
</gene>
<protein>
    <submittedName>
        <fullName evidence="1">Uncharacterized protein</fullName>
    </submittedName>
</protein>
<reference evidence="1 2" key="1">
    <citation type="submission" date="2024-04" db="EMBL/GenBank/DDBJ databases">
        <authorList>
            <person name="Fracassetti M."/>
        </authorList>
    </citation>
    <scope>NUCLEOTIDE SEQUENCE [LARGE SCALE GENOMIC DNA]</scope>
</reference>
<dbReference type="AlphaFoldDB" id="A0AAV2FPP3"/>
<proteinExistence type="predicted"/>
<name>A0AAV2FPP3_9ROSI</name>
<evidence type="ECO:0000313" key="1">
    <source>
        <dbReference type="EMBL" id="CAL1400320.1"/>
    </source>
</evidence>